<proteinExistence type="predicted"/>
<name>A0A9D1F714_9FIRM</name>
<dbReference type="EMBL" id="DVIT01000064">
    <property type="protein sequence ID" value="HIS48818.1"/>
    <property type="molecule type" value="Genomic_DNA"/>
</dbReference>
<organism evidence="2 3">
    <name type="scientific">Candidatus Scybalocola faecigallinarum</name>
    <dbReference type="NCBI Taxonomy" id="2840941"/>
    <lineage>
        <taxon>Bacteria</taxon>
        <taxon>Bacillati</taxon>
        <taxon>Bacillota</taxon>
        <taxon>Clostridia</taxon>
        <taxon>Lachnospirales</taxon>
        <taxon>Lachnospiraceae</taxon>
        <taxon>Lachnospiraceae incertae sedis</taxon>
        <taxon>Candidatus Scybalocola (ex Gilroy et al. 2021)</taxon>
    </lineage>
</organism>
<evidence type="ECO:0000259" key="1">
    <source>
        <dbReference type="PROSITE" id="PS50943"/>
    </source>
</evidence>
<dbReference type="Gene3D" id="1.10.260.40">
    <property type="entry name" value="lambda repressor-like DNA-binding domains"/>
    <property type="match status" value="1"/>
</dbReference>
<feature type="domain" description="HTH cro/C1-type" evidence="1">
    <location>
        <begin position="16"/>
        <end position="70"/>
    </location>
</feature>
<evidence type="ECO:0000313" key="3">
    <source>
        <dbReference type="Proteomes" id="UP000823927"/>
    </source>
</evidence>
<reference evidence="2" key="2">
    <citation type="journal article" date="2021" name="PeerJ">
        <title>Extensive microbial diversity within the chicken gut microbiome revealed by metagenomics and culture.</title>
        <authorList>
            <person name="Gilroy R."/>
            <person name="Ravi A."/>
            <person name="Getino M."/>
            <person name="Pursley I."/>
            <person name="Horton D.L."/>
            <person name="Alikhan N.F."/>
            <person name="Baker D."/>
            <person name="Gharbi K."/>
            <person name="Hall N."/>
            <person name="Watson M."/>
            <person name="Adriaenssens E.M."/>
            <person name="Foster-Nyarko E."/>
            <person name="Jarju S."/>
            <person name="Secka A."/>
            <person name="Antonio M."/>
            <person name="Oren A."/>
            <person name="Chaudhuri R.R."/>
            <person name="La Ragione R."/>
            <person name="Hildebrand F."/>
            <person name="Pallen M.J."/>
        </authorList>
    </citation>
    <scope>NUCLEOTIDE SEQUENCE</scope>
    <source>
        <strain evidence="2">CHK178-757</strain>
    </source>
</reference>
<comment type="caution">
    <text evidence="2">The sequence shown here is derived from an EMBL/GenBank/DDBJ whole genome shotgun (WGS) entry which is preliminary data.</text>
</comment>
<dbReference type="SUPFAM" id="SSF47413">
    <property type="entry name" value="lambda repressor-like DNA-binding domains"/>
    <property type="match status" value="1"/>
</dbReference>
<dbReference type="InterPro" id="IPR010982">
    <property type="entry name" value="Lambda_DNA-bd_dom_sf"/>
</dbReference>
<dbReference type="Pfam" id="PF13560">
    <property type="entry name" value="HTH_31"/>
    <property type="match status" value="1"/>
</dbReference>
<dbReference type="GO" id="GO:0003677">
    <property type="term" value="F:DNA binding"/>
    <property type="evidence" value="ECO:0007669"/>
    <property type="project" value="InterPro"/>
</dbReference>
<dbReference type="AlphaFoldDB" id="A0A9D1F714"/>
<reference evidence="2" key="1">
    <citation type="submission" date="2020-10" db="EMBL/GenBank/DDBJ databases">
        <authorList>
            <person name="Gilroy R."/>
        </authorList>
    </citation>
    <scope>NUCLEOTIDE SEQUENCE</scope>
    <source>
        <strain evidence="2">CHK178-757</strain>
    </source>
</reference>
<sequence>MKFRPEYDPKVIGRNLRRLREKKNLSVNDVSKYMYLSPAAIYKHEEGKGFPKSDTLLALMDLYEADLHDIIDDHKMPTESVKNKKTYIKEQEWGLYSKEFQIEKLVFLETLKFRQAMRVLEYASLLEKRQAG</sequence>
<dbReference type="PROSITE" id="PS50943">
    <property type="entry name" value="HTH_CROC1"/>
    <property type="match status" value="1"/>
</dbReference>
<dbReference type="CDD" id="cd00093">
    <property type="entry name" value="HTH_XRE"/>
    <property type="match status" value="1"/>
</dbReference>
<dbReference type="InterPro" id="IPR001387">
    <property type="entry name" value="Cro/C1-type_HTH"/>
</dbReference>
<protein>
    <submittedName>
        <fullName evidence="2">Helix-turn-helix domain-containing protein</fullName>
    </submittedName>
</protein>
<evidence type="ECO:0000313" key="2">
    <source>
        <dbReference type="EMBL" id="HIS48818.1"/>
    </source>
</evidence>
<dbReference type="SMART" id="SM00530">
    <property type="entry name" value="HTH_XRE"/>
    <property type="match status" value="1"/>
</dbReference>
<dbReference type="Proteomes" id="UP000823927">
    <property type="component" value="Unassembled WGS sequence"/>
</dbReference>
<accession>A0A9D1F714</accession>
<gene>
    <name evidence="2" type="ORF">IAB46_14955</name>
</gene>